<dbReference type="Proteomes" id="UP000294813">
    <property type="component" value="Unassembled WGS sequence"/>
</dbReference>
<dbReference type="InterPro" id="IPR003593">
    <property type="entry name" value="AAA+_ATPase"/>
</dbReference>
<dbReference type="GO" id="GO:0009360">
    <property type="term" value="C:DNA polymerase III complex"/>
    <property type="evidence" value="ECO:0007669"/>
    <property type="project" value="InterPro"/>
</dbReference>
<gene>
    <name evidence="14" type="ORF">EDD73_103137</name>
</gene>
<keyword evidence="3" id="KW-0808">Transferase</keyword>
<dbReference type="AlphaFoldDB" id="A0A4R2SBE5"/>
<dbReference type="SMART" id="SM00382">
    <property type="entry name" value="AAA"/>
    <property type="match status" value="1"/>
</dbReference>
<dbReference type="InterPro" id="IPR022754">
    <property type="entry name" value="DNA_pol_III_gamma-3"/>
</dbReference>
<sequence length="632" mass="68996">MAYLALYREWRPRGFDDLVGQEHVSRTLQNALRFQRVAHAYLFCGPRGTGKTSTAKILAKALNCIGTDDPRQKPCDRCSNCQAVNSGIAHDVLEIDAASNRGVDEIRELREQVKYAPQEGTFKVYIIDEVHMLTTEAFNALLKTLEEPPANVVFVLATTEAHKVPATILSRCQRFDFRRLGTEEIVDRLAKICAHHQIEAPGDTLRFIARKAEGGMRDALGILDQTVSFAGQTITVQDVTAILGAVDDEVLVSISQMLGEGRLAEALVAVNGLIGRGKEVRPLLRDLMEHYRDRLILRTLPEAQDLVAVAPEQGQALLAQAGLYSPEELQACIALLSQFENDMRWTTHPRILLEVAFVRIARREWGRTAWESVPEAAKPQAPQPAPIATSAFAPGVGTTPVTTSDMELNALRRRVESLESRLRQMEQAMEQPVPAAGRPSVGPPVGKAPVTAPVKPQAAPPAAASPAIPSPIHWPDVEACWPKVIAAATEKLHPRLASIVRNQLRLGAPDGTRILLVHDNPLHRQTDDPKLQEINQVLQAEFTDCLRQAVTVSVYHSSAWPPAEAALLRSGAVAGEPSSGGNRERGGVANAAGSEPKEPYLSDPEYIRQVFGDPRLPVTFVDDEGGANEKGR</sequence>
<evidence type="ECO:0000256" key="3">
    <source>
        <dbReference type="ARBA" id="ARBA00022679"/>
    </source>
</evidence>
<dbReference type="FunFam" id="3.40.50.300:FF:000014">
    <property type="entry name" value="DNA polymerase III subunit gamma/tau"/>
    <property type="match status" value="1"/>
</dbReference>
<dbReference type="SUPFAM" id="SSF48019">
    <property type="entry name" value="post-AAA+ oligomerization domain-like"/>
    <property type="match status" value="1"/>
</dbReference>
<dbReference type="InterPro" id="IPR012763">
    <property type="entry name" value="DNA_pol_III_sug/sutau_N"/>
</dbReference>
<comment type="catalytic activity">
    <reaction evidence="11">
        <text>DNA(n) + a 2'-deoxyribonucleoside 5'-triphosphate = DNA(n+1) + diphosphate</text>
        <dbReference type="Rhea" id="RHEA:22508"/>
        <dbReference type="Rhea" id="RHEA-COMP:17339"/>
        <dbReference type="Rhea" id="RHEA-COMP:17340"/>
        <dbReference type="ChEBI" id="CHEBI:33019"/>
        <dbReference type="ChEBI" id="CHEBI:61560"/>
        <dbReference type="ChEBI" id="CHEBI:173112"/>
        <dbReference type="EC" id="2.7.7.7"/>
    </reaction>
</comment>
<evidence type="ECO:0000256" key="2">
    <source>
        <dbReference type="ARBA" id="ARBA00012417"/>
    </source>
</evidence>
<comment type="caution">
    <text evidence="14">The sequence shown here is derived from an EMBL/GenBank/DDBJ whole genome shotgun (WGS) entry which is preliminary data.</text>
</comment>
<keyword evidence="6" id="KW-0479">Metal-binding</keyword>
<evidence type="ECO:0000256" key="12">
    <source>
        <dbReference type="SAM" id="MobiDB-lite"/>
    </source>
</evidence>
<dbReference type="PANTHER" id="PTHR11669:SF0">
    <property type="entry name" value="PROTEIN STICHEL-LIKE 2"/>
    <property type="match status" value="1"/>
</dbReference>
<dbReference type="Pfam" id="PF22608">
    <property type="entry name" value="DNAX_ATPase_lid"/>
    <property type="match status" value="1"/>
</dbReference>
<dbReference type="SUPFAM" id="SSF52540">
    <property type="entry name" value="P-loop containing nucleoside triphosphate hydrolases"/>
    <property type="match status" value="1"/>
</dbReference>
<dbReference type="GO" id="GO:0003677">
    <property type="term" value="F:DNA binding"/>
    <property type="evidence" value="ECO:0007669"/>
    <property type="project" value="InterPro"/>
</dbReference>
<protein>
    <recommendedName>
        <fullName evidence="2">DNA-directed DNA polymerase</fullName>
        <ecNumber evidence="2">2.7.7.7</ecNumber>
    </recommendedName>
</protein>
<name>A0A4R2SBE5_9FIRM</name>
<evidence type="ECO:0000256" key="7">
    <source>
        <dbReference type="ARBA" id="ARBA00022741"/>
    </source>
</evidence>
<dbReference type="GO" id="GO:0005524">
    <property type="term" value="F:ATP binding"/>
    <property type="evidence" value="ECO:0007669"/>
    <property type="project" value="UniProtKB-KW"/>
</dbReference>
<dbReference type="GO" id="GO:0006261">
    <property type="term" value="P:DNA-templated DNA replication"/>
    <property type="evidence" value="ECO:0007669"/>
    <property type="project" value="TreeGrafter"/>
</dbReference>
<dbReference type="CDD" id="cd18137">
    <property type="entry name" value="HLD_clamp_pol_III_gamma_tau"/>
    <property type="match status" value="1"/>
</dbReference>
<dbReference type="FunFam" id="1.10.8.60:FF:000013">
    <property type="entry name" value="DNA polymerase III subunit gamma/tau"/>
    <property type="match status" value="1"/>
</dbReference>
<dbReference type="EMBL" id="SLXT01000003">
    <property type="protein sequence ID" value="TCP68505.1"/>
    <property type="molecule type" value="Genomic_DNA"/>
</dbReference>
<dbReference type="InterPro" id="IPR008921">
    <property type="entry name" value="DNA_pol3_clamp-load_cplx_C"/>
</dbReference>
<dbReference type="GO" id="GO:0046872">
    <property type="term" value="F:metal ion binding"/>
    <property type="evidence" value="ECO:0007669"/>
    <property type="project" value="UniProtKB-KW"/>
</dbReference>
<keyword evidence="8" id="KW-0862">Zinc</keyword>
<dbReference type="CDD" id="cd00009">
    <property type="entry name" value="AAA"/>
    <property type="match status" value="1"/>
</dbReference>
<feature type="domain" description="AAA+ ATPase" evidence="13">
    <location>
        <begin position="37"/>
        <end position="181"/>
    </location>
</feature>
<dbReference type="GO" id="GO:0003887">
    <property type="term" value="F:DNA-directed DNA polymerase activity"/>
    <property type="evidence" value="ECO:0007669"/>
    <property type="project" value="UniProtKB-KW"/>
</dbReference>
<reference evidence="14 15" key="1">
    <citation type="submission" date="2019-03" db="EMBL/GenBank/DDBJ databases">
        <title>Genomic Encyclopedia of Type Strains, Phase IV (KMG-IV): sequencing the most valuable type-strain genomes for metagenomic binning, comparative biology and taxonomic classification.</title>
        <authorList>
            <person name="Goeker M."/>
        </authorList>
    </citation>
    <scope>NUCLEOTIDE SEQUENCE [LARGE SCALE GENOMIC DNA]</scope>
    <source>
        <strain evidence="14 15">DSM 11170</strain>
    </source>
</reference>
<dbReference type="Pfam" id="PF13177">
    <property type="entry name" value="DNA_pol3_delta2"/>
    <property type="match status" value="1"/>
</dbReference>
<evidence type="ECO:0000256" key="9">
    <source>
        <dbReference type="ARBA" id="ARBA00022840"/>
    </source>
</evidence>
<dbReference type="NCBIfam" id="TIGR02397">
    <property type="entry name" value="dnaX_nterm"/>
    <property type="match status" value="1"/>
</dbReference>
<evidence type="ECO:0000256" key="11">
    <source>
        <dbReference type="ARBA" id="ARBA00049244"/>
    </source>
</evidence>
<dbReference type="InterPro" id="IPR045085">
    <property type="entry name" value="HLD_clamp_pol_III_gamma_tau"/>
</dbReference>
<keyword evidence="9" id="KW-0067">ATP-binding</keyword>
<dbReference type="OrthoDB" id="9810148at2"/>
<keyword evidence="7" id="KW-0547">Nucleotide-binding</keyword>
<keyword evidence="10" id="KW-0239">DNA-directed DNA polymerase</keyword>
<evidence type="ECO:0000313" key="15">
    <source>
        <dbReference type="Proteomes" id="UP000294813"/>
    </source>
</evidence>
<keyword evidence="4" id="KW-0548">Nucleotidyltransferase</keyword>
<evidence type="ECO:0000256" key="4">
    <source>
        <dbReference type="ARBA" id="ARBA00022695"/>
    </source>
</evidence>
<accession>A0A4R2SBE5</accession>
<evidence type="ECO:0000256" key="5">
    <source>
        <dbReference type="ARBA" id="ARBA00022705"/>
    </source>
</evidence>
<dbReference type="Gene3D" id="3.40.50.300">
    <property type="entry name" value="P-loop containing nucleotide triphosphate hydrolases"/>
    <property type="match status" value="1"/>
</dbReference>
<dbReference type="PANTHER" id="PTHR11669">
    <property type="entry name" value="REPLICATION FACTOR C / DNA POLYMERASE III GAMMA-TAU SUBUNIT"/>
    <property type="match status" value="1"/>
</dbReference>
<feature type="region of interest" description="Disordered" evidence="12">
    <location>
        <begin position="426"/>
        <end position="446"/>
    </location>
</feature>
<evidence type="ECO:0000256" key="10">
    <source>
        <dbReference type="ARBA" id="ARBA00022932"/>
    </source>
</evidence>
<dbReference type="InterPro" id="IPR050238">
    <property type="entry name" value="DNA_Rep/Repair_Clamp_Loader"/>
</dbReference>
<dbReference type="RefSeq" id="WP_131918097.1">
    <property type="nucleotide sequence ID" value="NZ_JAOQNU010000003.1"/>
</dbReference>
<keyword evidence="5" id="KW-0235">DNA replication</keyword>
<evidence type="ECO:0000256" key="6">
    <source>
        <dbReference type="ARBA" id="ARBA00022723"/>
    </source>
</evidence>
<evidence type="ECO:0000313" key="14">
    <source>
        <dbReference type="EMBL" id="TCP68505.1"/>
    </source>
</evidence>
<feature type="region of interest" description="Disordered" evidence="12">
    <location>
        <begin position="571"/>
        <end position="606"/>
    </location>
</feature>
<keyword evidence="15" id="KW-1185">Reference proteome</keyword>
<dbReference type="Pfam" id="PF12169">
    <property type="entry name" value="DNA_pol3_gamma3"/>
    <property type="match status" value="1"/>
</dbReference>
<dbReference type="EC" id="2.7.7.7" evidence="2"/>
<proteinExistence type="inferred from homology"/>
<dbReference type="NCBIfam" id="NF004046">
    <property type="entry name" value="PRK05563.1"/>
    <property type="match status" value="1"/>
</dbReference>
<comment type="similarity">
    <text evidence="1">Belongs to the DnaX/STICHEL family.</text>
</comment>
<dbReference type="Gene3D" id="1.10.8.60">
    <property type="match status" value="1"/>
</dbReference>
<evidence type="ECO:0000259" key="13">
    <source>
        <dbReference type="SMART" id="SM00382"/>
    </source>
</evidence>
<dbReference type="InterPro" id="IPR027417">
    <property type="entry name" value="P-loop_NTPase"/>
</dbReference>
<evidence type="ECO:0000256" key="8">
    <source>
        <dbReference type="ARBA" id="ARBA00022833"/>
    </source>
</evidence>
<evidence type="ECO:0000256" key="1">
    <source>
        <dbReference type="ARBA" id="ARBA00006360"/>
    </source>
</evidence>
<dbReference type="Gene3D" id="1.20.272.10">
    <property type="match status" value="1"/>
</dbReference>
<organism evidence="14 15">
    <name type="scientific">Heliophilum fasciatum</name>
    <dbReference type="NCBI Taxonomy" id="35700"/>
    <lineage>
        <taxon>Bacteria</taxon>
        <taxon>Bacillati</taxon>
        <taxon>Bacillota</taxon>
        <taxon>Clostridia</taxon>
        <taxon>Eubacteriales</taxon>
        <taxon>Heliobacteriaceae</taxon>
        <taxon>Heliophilum</taxon>
    </lineage>
</organism>